<evidence type="ECO:0000313" key="11">
    <source>
        <dbReference type="Proteomes" id="UP000297245"/>
    </source>
</evidence>
<feature type="coiled-coil region" evidence="8">
    <location>
        <begin position="269"/>
        <end position="334"/>
    </location>
</feature>
<evidence type="ECO:0000256" key="2">
    <source>
        <dbReference type="ARBA" id="ARBA00008029"/>
    </source>
</evidence>
<dbReference type="OrthoDB" id="331602at2759"/>
<feature type="compositionally biased region" description="Low complexity" evidence="9">
    <location>
        <begin position="352"/>
        <end position="363"/>
    </location>
</feature>
<evidence type="ECO:0000256" key="4">
    <source>
        <dbReference type="ARBA" id="ARBA00022618"/>
    </source>
</evidence>
<feature type="coiled-coil region" evidence="8">
    <location>
        <begin position="848"/>
        <end position="882"/>
    </location>
</feature>
<dbReference type="Gene3D" id="3.30.457.60">
    <property type="match status" value="1"/>
</dbReference>
<feature type="region of interest" description="Disordered" evidence="9">
    <location>
        <begin position="1"/>
        <end position="78"/>
    </location>
</feature>
<feature type="region of interest" description="Disordered" evidence="9">
    <location>
        <begin position="339"/>
        <end position="387"/>
    </location>
</feature>
<evidence type="ECO:0000256" key="7">
    <source>
        <dbReference type="ARBA" id="ARBA00023306"/>
    </source>
</evidence>
<proteinExistence type="inferred from homology"/>
<feature type="region of interest" description="Disordered" evidence="9">
    <location>
        <begin position="812"/>
        <end position="843"/>
    </location>
</feature>
<dbReference type="GO" id="GO:0007094">
    <property type="term" value="P:mitotic spindle assembly checkpoint signaling"/>
    <property type="evidence" value="ECO:0007669"/>
    <property type="project" value="InterPro"/>
</dbReference>
<accession>A0A4S8L5X4</accession>
<dbReference type="Proteomes" id="UP000297245">
    <property type="component" value="Unassembled WGS sequence"/>
</dbReference>
<feature type="compositionally biased region" description="Basic and acidic residues" evidence="9">
    <location>
        <begin position="1"/>
        <end position="11"/>
    </location>
</feature>
<dbReference type="Pfam" id="PF05557">
    <property type="entry name" value="MAD"/>
    <property type="match status" value="1"/>
</dbReference>
<feature type="compositionally biased region" description="Polar residues" evidence="9">
    <location>
        <begin position="60"/>
        <end position="70"/>
    </location>
</feature>
<gene>
    <name evidence="10" type="ORF">K435DRAFT_971348</name>
</gene>
<dbReference type="AlphaFoldDB" id="A0A4S8L5X4"/>
<feature type="compositionally biased region" description="Polar residues" evidence="9">
    <location>
        <begin position="464"/>
        <end position="476"/>
    </location>
</feature>
<name>A0A4S8L5X4_DENBC</name>
<keyword evidence="7" id="KW-0131">Cell cycle</keyword>
<feature type="region of interest" description="Disordered" evidence="9">
    <location>
        <begin position="560"/>
        <end position="590"/>
    </location>
</feature>
<feature type="coiled-coil region" evidence="8">
    <location>
        <begin position="659"/>
        <end position="757"/>
    </location>
</feature>
<dbReference type="GO" id="GO:0072686">
    <property type="term" value="C:mitotic spindle"/>
    <property type="evidence" value="ECO:0007669"/>
    <property type="project" value="TreeGrafter"/>
</dbReference>
<feature type="compositionally biased region" description="Low complexity" evidence="9">
    <location>
        <begin position="24"/>
        <end position="44"/>
    </location>
</feature>
<organism evidence="10 11">
    <name type="scientific">Dendrothele bispora (strain CBS 962.96)</name>
    <dbReference type="NCBI Taxonomy" id="1314807"/>
    <lineage>
        <taxon>Eukaryota</taxon>
        <taxon>Fungi</taxon>
        <taxon>Dikarya</taxon>
        <taxon>Basidiomycota</taxon>
        <taxon>Agaricomycotina</taxon>
        <taxon>Agaricomycetes</taxon>
        <taxon>Agaricomycetidae</taxon>
        <taxon>Agaricales</taxon>
        <taxon>Agaricales incertae sedis</taxon>
        <taxon>Dendrothele</taxon>
    </lineage>
</organism>
<evidence type="ECO:0000256" key="1">
    <source>
        <dbReference type="ARBA" id="ARBA00004123"/>
    </source>
</evidence>
<feature type="compositionally biased region" description="Low complexity" evidence="9">
    <location>
        <begin position="218"/>
        <end position="230"/>
    </location>
</feature>
<dbReference type="GO" id="GO:0051301">
    <property type="term" value="P:cell division"/>
    <property type="evidence" value="ECO:0007669"/>
    <property type="project" value="UniProtKB-KW"/>
</dbReference>
<keyword evidence="8" id="KW-0175">Coiled coil</keyword>
<evidence type="ECO:0000256" key="3">
    <source>
        <dbReference type="ARBA" id="ARBA00022019"/>
    </source>
</evidence>
<dbReference type="GO" id="GO:0051315">
    <property type="term" value="P:attachment of mitotic spindle microtubules to kinetochore"/>
    <property type="evidence" value="ECO:0007669"/>
    <property type="project" value="TreeGrafter"/>
</dbReference>
<feature type="region of interest" description="Disordered" evidence="9">
    <location>
        <begin position="200"/>
        <end position="251"/>
    </location>
</feature>
<protein>
    <recommendedName>
        <fullName evidence="3">Spindle assembly checkpoint component MAD1</fullName>
    </recommendedName>
</protein>
<feature type="compositionally biased region" description="Low complexity" evidence="9">
    <location>
        <begin position="819"/>
        <end position="828"/>
    </location>
</feature>
<dbReference type="GO" id="GO:0005635">
    <property type="term" value="C:nuclear envelope"/>
    <property type="evidence" value="ECO:0007669"/>
    <property type="project" value="TreeGrafter"/>
</dbReference>
<dbReference type="Gene3D" id="6.10.250.90">
    <property type="match status" value="1"/>
</dbReference>
<dbReference type="PANTHER" id="PTHR23168:SF0">
    <property type="entry name" value="MITOTIC SPINDLE ASSEMBLY CHECKPOINT PROTEIN MAD1"/>
    <property type="match status" value="1"/>
</dbReference>
<keyword evidence="11" id="KW-1185">Reference proteome</keyword>
<dbReference type="GO" id="GO:0000776">
    <property type="term" value="C:kinetochore"/>
    <property type="evidence" value="ECO:0007669"/>
    <property type="project" value="TreeGrafter"/>
</dbReference>
<dbReference type="SUPFAM" id="SSF75704">
    <property type="entry name" value="Mitotic arrest deficient-like 1, Mad1"/>
    <property type="match status" value="1"/>
</dbReference>
<dbReference type="PANTHER" id="PTHR23168">
    <property type="entry name" value="MITOTIC SPINDLE ASSEMBLY CHECKPOINT PROTEIN MAD1 MITOTIC ARREST DEFICIENT-LIKE PROTEIN 1"/>
    <property type="match status" value="1"/>
</dbReference>
<evidence type="ECO:0000256" key="6">
    <source>
        <dbReference type="ARBA" id="ARBA00023242"/>
    </source>
</evidence>
<evidence type="ECO:0000256" key="8">
    <source>
        <dbReference type="SAM" id="Coils"/>
    </source>
</evidence>
<feature type="compositionally biased region" description="Polar residues" evidence="9">
    <location>
        <begin position="241"/>
        <end position="251"/>
    </location>
</feature>
<keyword evidence="6" id="KW-0539">Nucleus</keyword>
<reference evidence="10 11" key="1">
    <citation type="journal article" date="2019" name="Nat. Ecol. Evol.">
        <title>Megaphylogeny resolves global patterns of mushroom evolution.</title>
        <authorList>
            <person name="Varga T."/>
            <person name="Krizsan K."/>
            <person name="Foldi C."/>
            <person name="Dima B."/>
            <person name="Sanchez-Garcia M."/>
            <person name="Sanchez-Ramirez S."/>
            <person name="Szollosi G.J."/>
            <person name="Szarkandi J.G."/>
            <person name="Papp V."/>
            <person name="Albert L."/>
            <person name="Andreopoulos W."/>
            <person name="Angelini C."/>
            <person name="Antonin V."/>
            <person name="Barry K.W."/>
            <person name="Bougher N.L."/>
            <person name="Buchanan P."/>
            <person name="Buyck B."/>
            <person name="Bense V."/>
            <person name="Catcheside P."/>
            <person name="Chovatia M."/>
            <person name="Cooper J."/>
            <person name="Damon W."/>
            <person name="Desjardin D."/>
            <person name="Finy P."/>
            <person name="Geml J."/>
            <person name="Haridas S."/>
            <person name="Hughes K."/>
            <person name="Justo A."/>
            <person name="Karasinski D."/>
            <person name="Kautmanova I."/>
            <person name="Kiss B."/>
            <person name="Kocsube S."/>
            <person name="Kotiranta H."/>
            <person name="LaButti K.M."/>
            <person name="Lechner B.E."/>
            <person name="Liimatainen K."/>
            <person name="Lipzen A."/>
            <person name="Lukacs Z."/>
            <person name="Mihaltcheva S."/>
            <person name="Morgado L.N."/>
            <person name="Niskanen T."/>
            <person name="Noordeloos M.E."/>
            <person name="Ohm R.A."/>
            <person name="Ortiz-Santana B."/>
            <person name="Ovrebo C."/>
            <person name="Racz N."/>
            <person name="Riley R."/>
            <person name="Savchenko A."/>
            <person name="Shiryaev A."/>
            <person name="Soop K."/>
            <person name="Spirin V."/>
            <person name="Szebenyi C."/>
            <person name="Tomsovsky M."/>
            <person name="Tulloss R.E."/>
            <person name="Uehling J."/>
            <person name="Grigoriev I.V."/>
            <person name="Vagvolgyi C."/>
            <person name="Papp T."/>
            <person name="Martin F.M."/>
            <person name="Miettinen O."/>
            <person name="Hibbett D.S."/>
            <person name="Nagy L.G."/>
        </authorList>
    </citation>
    <scope>NUCLEOTIDE SEQUENCE [LARGE SCALE GENOMIC DNA]</scope>
    <source>
        <strain evidence="10 11">CBS 962.96</strain>
    </source>
</reference>
<sequence>MPTDAQDKEKPFTASLRSRTILERTNNASATPSSSRAPTSSGTVVGNGGGVGTGRSTTSRMNYRTTSTLGTKRDSAQAELEHQDNILATKRQLQSTLSSSSLERQLALAQTRLSTLQKSVSEKDAKITLLEQDRRYLSTLNESQATANSESERKLEDELAKLREQLKSERELRQKKGECERLKGEVGNLRGRIDELENEVAMVSSKSRRDSRSPVPPSSTRSTRSPGTSVETQESDEARTATESPAQGDQTLNPQHVLESELAHQAGYLRTVESANTKLQAELAILKEELKALKERSQQTPGIWKELSILREEKRSLEGKLKRRDEEVERLVREGERTALEASTSSFHNSLRRSTSTTRATPAPGGGDASLRTLSASHSRGQGGSLMARSMRSRIGKNMAETPLKGRGSIHGSGSALGGVSTSTSGSSLHALGEEGTDEMTLDELVSSSTSTSRGAGRGRGEMQASTSVFGLGTSVTDTEMDSVIEEDEREVEVDELGSVRNGAVAGEEVEMMDEEEEPYEDPPSIHVTADVAALRLSHAKLLDEYGELKAELEGLRRRCRCGESSSSSDTKSVGFGGGGSEDDDERVEREKDEILNLKIKLRTVEDEAEGAKRELAFLTEVLAKYDADEKAKRASSPTTSGASAGVVDDLTAARLARLDQLESMYTQAKSSNSSLRSEIQTLQTKLDKALSELGNLKQENTSLQSRITSLKSEVVSREEAATANSKAALSAAQEEIQTHLKKIDELEQELFELTGEMAAGRHVPPGVRVLEMKENPAKQWFDSRAEVVEQLKKENEELLKRLGVLEKKVKLSGDDGDGQTADGQTADGNEETQKQEDSGTLVPRSSLDTLLLEKQDLTTRLDKAEKRNERLRKVFSAKTEEFKACLASILGVKLAFYQSGEIRVTSIFDLDTQLMFAPPSAEEKKKRKVLLDEKDLEGGTREMKLVSVGEGTAGGKGKEASERAEDLSNMINYWVRTEACVPGLMASVTLEAIEKMKREGRSMGDWGMTITAD</sequence>
<keyword evidence="4" id="KW-0132">Cell division</keyword>
<dbReference type="EMBL" id="ML179628">
    <property type="protein sequence ID" value="THU84022.1"/>
    <property type="molecule type" value="Genomic_DNA"/>
</dbReference>
<comment type="similarity">
    <text evidence="2">Belongs to the MAD1 family.</text>
</comment>
<keyword evidence="5" id="KW-0498">Mitosis</keyword>
<feature type="compositionally biased region" description="Low complexity" evidence="9">
    <location>
        <begin position="563"/>
        <end position="574"/>
    </location>
</feature>
<comment type="subcellular location">
    <subcellularLocation>
        <location evidence="1">Nucleus</location>
    </subcellularLocation>
</comment>
<evidence type="ECO:0000256" key="5">
    <source>
        <dbReference type="ARBA" id="ARBA00022776"/>
    </source>
</evidence>
<evidence type="ECO:0000313" key="10">
    <source>
        <dbReference type="EMBL" id="THU84022.1"/>
    </source>
</evidence>
<dbReference type="InterPro" id="IPR008672">
    <property type="entry name" value="Mad1"/>
</dbReference>
<feature type="region of interest" description="Disordered" evidence="9">
    <location>
        <begin position="401"/>
        <end position="476"/>
    </location>
</feature>
<feature type="compositionally biased region" description="Low complexity" evidence="9">
    <location>
        <begin position="418"/>
        <end position="431"/>
    </location>
</feature>
<evidence type="ECO:0000256" key="9">
    <source>
        <dbReference type="SAM" id="MobiDB-lite"/>
    </source>
</evidence>